<gene>
    <name evidence="11" type="ORF">GCM10023337_02350</name>
</gene>
<evidence type="ECO:0000256" key="1">
    <source>
        <dbReference type="ARBA" id="ARBA00004429"/>
    </source>
</evidence>
<evidence type="ECO:0000259" key="10">
    <source>
        <dbReference type="Pfam" id="PF04290"/>
    </source>
</evidence>
<evidence type="ECO:0000313" key="12">
    <source>
        <dbReference type="Proteomes" id="UP001500227"/>
    </source>
</evidence>
<evidence type="ECO:0000256" key="8">
    <source>
        <dbReference type="ARBA" id="ARBA00038436"/>
    </source>
</evidence>
<dbReference type="PANTHER" id="PTHR35011">
    <property type="entry name" value="2,3-DIKETO-L-GULONATE TRAP TRANSPORTER SMALL PERMEASE PROTEIN YIAM"/>
    <property type="match status" value="1"/>
</dbReference>
<comment type="similarity">
    <text evidence="8 9">Belongs to the TRAP transporter small permease family.</text>
</comment>
<evidence type="ECO:0000256" key="5">
    <source>
        <dbReference type="ARBA" id="ARBA00022692"/>
    </source>
</evidence>
<comment type="subcellular location">
    <subcellularLocation>
        <location evidence="1 9">Cell inner membrane</location>
        <topology evidence="1 9">Multi-pass membrane protein</topology>
    </subcellularLocation>
</comment>
<feature type="transmembrane region" description="Helical" evidence="9">
    <location>
        <begin position="146"/>
        <end position="170"/>
    </location>
</feature>
<comment type="subunit">
    <text evidence="9">The complex comprises the extracytoplasmic solute receptor protein and the two transmembrane proteins.</text>
</comment>
<feature type="transmembrane region" description="Helical" evidence="9">
    <location>
        <begin position="59"/>
        <end position="77"/>
    </location>
</feature>
<comment type="function">
    <text evidence="9">Part of the tripartite ATP-independent periplasmic (TRAP) transport system.</text>
</comment>
<dbReference type="PANTHER" id="PTHR35011:SF10">
    <property type="entry name" value="TRAP TRANSPORTER SMALL PERMEASE PROTEIN"/>
    <property type="match status" value="1"/>
</dbReference>
<keyword evidence="7 9" id="KW-0472">Membrane</keyword>
<accession>A0ABP9LXA3</accession>
<comment type="caution">
    <text evidence="11">The sequence shown here is derived from an EMBL/GenBank/DDBJ whole genome shotgun (WGS) entry which is preliminary data.</text>
</comment>
<keyword evidence="6 9" id="KW-1133">Transmembrane helix</keyword>
<protein>
    <recommendedName>
        <fullName evidence="9">TRAP transporter small permease protein</fullName>
    </recommendedName>
</protein>
<dbReference type="Proteomes" id="UP001500227">
    <property type="component" value="Unassembled WGS sequence"/>
</dbReference>
<evidence type="ECO:0000256" key="2">
    <source>
        <dbReference type="ARBA" id="ARBA00022448"/>
    </source>
</evidence>
<dbReference type="EMBL" id="BAABKD010000001">
    <property type="protein sequence ID" value="GAA5084601.1"/>
    <property type="molecule type" value="Genomic_DNA"/>
</dbReference>
<evidence type="ECO:0000256" key="6">
    <source>
        <dbReference type="ARBA" id="ARBA00022989"/>
    </source>
</evidence>
<dbReference type="RefSeq" id="WP_260650644.1">
    <property type="nucleotide sequence ID" value="NZ_BAABKD010000001.1"/>
</dbReference>
<dbReference type="Pfam" id="PF04290">
    <property type="entry name" value="DctQ"/>
    <property type="match status" value="1"/>
</dbReference>
<reference evidence="12" key="1">
    <citation type="journal article" date="2019" name="Int. J. Syst. Evol. Microbiol.">
        <title>The Global Catalogue of Microorganisms (GCM) 10K type strain sequencing project: providing services to taxonomists for standard genome sequencing and annotation.</title>
        <authorList>
            <consortium name="The Broad Institute Genomics Platform"/>
            <consortium name="The Broad Institute Genome Sequencing Center for Infectious Disease"/>
            <person name="Wu L."/>
            <person name="Ma J."/>
        </authorList>
    </citation>
    <scope>NUCLEOTIDE SEQUENCE [LARGE SCALE GENOMIC DNA]</scope>
    <source>
        <strain evidence="12">JCM 18423</strain>
    </source>
</reference>
<organism evidence="11 12">
    <name type="scientific">Paenalcaligenes hermetiae</name>
    <dbReference type="NCBI Taxonomy" id="1157987"/>
    <lineage>
        <taxon>Bacteria</taxon>
        <taxon>Pseudomonadati</taxon>
        <taxon>Pseudomonadota</taxon>
        <taxon>Betaproteobacteria</taxon>
        <taxon>Burkholderiales</taxon>
        <taxon>Alcaligenaceae</taxon>
        <taxon>Paenalcaligenes</taxon>
    </lineage>
</organism>
<keyword evidence="3" id="KW-1003">Cell membrane</keyword>
<name>A0ABP9LXA3_9BURK</name>
<keyword evidence="2 9" id="KW-0813">Transport</keyword>
<proteinExistence type="inferred from homology"/>
<keyword evidence="5 9" id="KW-0812">Transmembrane</keyword>
<keyword evidence="12" id="KW-1185">Reference proteome</keyword>
<keyword evidence="4 9" id="KW-0997">Cell inner membrane</keyword>
<evidence type="ECO:0000313" key="11">
    <source>
        <dbReference type="EMBL" id="GAA5084601.1"/>
    </source>
</evidence>
<evidence type="ECO:0000256" key="4">
    <source>
        <dbReference type="ARBA" id="ARBA00022519"/>
    </source>
</evidence>
<dbReference type="InterPro" id="IPR007387">
    <property type="entry name" value="TRAP_DctQ"/>
</dbReference>
<sequence>MTTSTPTSLLGRLLNGATTLSRIAIWIAGGLTLLSAIYITLDVLSRKFLNSPLGGSDELSGYAFAISVSWALSFATLDRANIRIDAIYQHLPVRIAAFLDWVALVALAVFIVYLTRYAAEVAGMSWESQSTANTILGTPLWIPQTLWAAGLVWLCVVLALMLIRASLALVTGNMAEVQRICGIRTTKEEASAEAESGKRLVQMEQQS</sequence>
<feature type="transmembrane region" description="Helical" evidence="9">
    <location>
        <begin position="20"/>
        <end position="39"/>
    </location>
</feature>
<dbReference type="InterPro" id="IPR055348">
    <property type="entry name" value="DctQ"/>
</dbReference>
<evidence type="ECO:0000256" key="3">
    <source>
        <dbReference type="ARBA" id="ARBA00022475"/>
    </source>
</evidence>
<feature type="transmembrane region" description="Helical" evidence="9">
    <location>
        <begin position="98"/>
        <end position="119"/>
    </location>
</feature>
<feature type="domain" description="Tripartite ATP-independent periplasmic transporters DctQ component" evidence="10">
    <location>
        <begin position="37"/>
        <end position="165"/>
    </location>
</feature>
<evidence type="ECO:0000256" key="7">
    <source>
        <dbReference type="ARBA" id="ARBA00023136"/>
    </source>
</evidence>
<evidence type="ECO:0000256" key="9">
    <source>
        <dbReference type="RuleBase" id="RU369079"/>
    </source>
</evidence>